<comment type="subcellular location">
    <subcellularLocation>
        <location evidence="1 7">Cell membrane</location>
        <topology evidence="1 7">Multi-pass membrane protein</topology>
    </subcellularLocation>
</comment>
<feature type="transmembrane region" description="Helical" evidence="7">
    <location>
        <begin position="144"/>
        <end position="163"/>
    </location>
</feature>
<dbReference type="SUPFAM" id="SSF161098">
    <property type="entry name" value="MetI-like"/>
    <property type="match status" value="1"/>
</dbReference>
<feature type="domain" description="ABC transmembrane type-1" evidence="8">
    <location>
        <begin position="80"/>
        <end position="296"/>
    </location>
</feature>
<keyword evidence="3" id="KW-1003">Cell membrane</keyword>
<dbReference type="Pfam" id="PF00528">
    <property type="entry name" value="BPD_transp_1"/>
    <property type="match status" value="1"/>
</dbReference>
<feature type="transmembrane region" description="Helical" evidence="7">
    <location>
        <begin position="84"/>
        <end position="105"/>
    </location>
</feature>
<gene>
    <name evidence="9" type="ORF">SAMN05216452_3935</name>
</gene>
<dbReference type="InterPro" id="IPR035906">
    <property type="entry name" value="MetI-like_sf"/>
</dbReference>
<dbReference type="RefSeq" id="WP_090330104.1">
    <property type="nucleotide sequence ID" value="NZ_FNSL01000002.1"/>
</dbReference>
<evidence type="ECO:0000256" key="4">
    <source>
        <dbReference type="ARBA" id="ARBA00022692"/>
    </source>
</evidence>
<dbReference type="Gene3D" id="1.10.3720.10">
    <property type="entry name" value="MetI-like"/>
    <property type="match status" value="1"/>
</dbReference>
<proteinExistence type="inferred from homology"/>
<dbReference type="EMBL" id="FNSL01000002">
    <property type="protein sequence ID" value="SEC14677.1"/>
    <property type="molecule type" value="Genomic_DNA"/>
</dbReference>
<dbReference type="Proteomes" id="UP000199064">
    <property type="component" value="Unassembled WGS sequence"/>
</dbReference>
<keyword evidence="2 7" id="KW-0813">Transport</keyword>
<evidence type="ECO:0000259" key="8">
    <source>
        <dbReference type="PROSITE" id="PS50928"/>
    </source>
</evidence>
<dbReference type="PANTHER" id="PTHR43005:SF1">
    <property type="entry name" value="SPERMIDINE_PUTRESCINE TRANSPORT SYSTEM PERMEASE PROTEIN"/>
    <property type="match status" value="1"/>
</dbReference>
<feature type="transmembrane region" description="Helical" evidence="7">
    <location>
        <begin position="21"/>
        <end position="40"/>
    </location>
</feature>
<dbReference type="PROSITE" id="PS50928">
    <property type="entry name" value="ABC_TM1"/>
    <property type="match status" value="1"/>
</dbReference>
<evidence type="ECO:0000256" key="3">
    <source>
        <dbReference type="ARBA" id="ARBA00022475"/>
    </source>
</evidence>
<evidence type="ECO:0000313" key="9">
    <source>
        <dbReference type="EMBL" id="SEC14677.1"/>
    </source>
</evidence>
<feature type="transmembrane region" description="Helical" evidence="7">
    <location>
        <begin position="117"/>
        <end position="138"/>
    </location>
</feature>
<dbReference type="PANTHER" id="PTHR43005">
    <property type="entry name" value="BLR7065 PROTEIN"/>
    <property type="match status" value="1"/>
</dbReference>
<evidence type="ECO:0000256" key="2">
    <source>
        <dbReference type="ARBA" id="ARBA00022448"/>
    </source>
</evidence>
<accession>A0A1H4Q4V3</accession>
<evidence type="ECO:0000256" key="7">
    <source>
        <dbReference type="RuleBase" id="RU363032"/>
    </source>
</evidence>
<dbReference type="InterPro" id="IPR000515">
    <property type="entry name" value="MetI-like"/>
</dbReference>
<sequence length="309" mass="34192">MQAKPARSFSILGWFLESRNGLGLLFMLPAAVFLLCFLTYPLGLGVWLGFTDARIGREGIFVGLENYIWLFDDPVFWLSVFNTMLYTVVASVLKFVLGLWLALILNQHLPFKTFFRAIILLPWVVPTVLSALAFWWIYDSQFSIISYVLMNLGVISEPINFLGDPNTARASVIAANVWRGIPFVAISLLAGLQTIPQSLNEAAALDGATSWQRFTKITLPLLTPIIAVVMTFSVLFTFTDFQLIYVLTRGGPVNATHLMATLSFQRAIPGGQLGEGAAIAVAMIPFLLAAILFSFFGLQRRKWQQGGGD</sequence>
<feature type="transmembrane region" description="Helical" evidence="7">
    <location>
        <begin position="277"/>
        <end position="298"/>
    </location>
</feature>
<dbReference type="GO" id="GO:0055085">
    <property type="term" value="P:transmembrane transport"/>
    <property type="evidence" value="ECO:0007669"/>
    <property type="project" value="InterPro"/>
</dbReference>
<evidence type="ECO:0000313" key="10">
    <source>
        <dbReference type="Proteomes" id="UP000199064"/>
    </source>
</evidence>
<evidence type="ECO:0000256" key="6">
    <source>
        <dbReference type="ARBA" id="ARBA00023136"/>
    </source>
</evidence>
<dbReference type="AlphaFoldDB" id="A0A1H4Q4V3"/>
<evidence type="ECO:0000256" key="5">
    <source>
        <dbReference type="ARBA" id="ARBA00022989"/>
    </source>
</evidence>
<protein>
    <submittedName>
        <fullName evidence="9">Carbohydrate ABC transporter membrane protein 1, CUT1 family</fullName>
    </submittedName>
</protein>
<dbReference type="CDD" id="cd06261">
    <property type="entry name" value="TM_PBP2"/>
    <property type="match status" value="1"/>
</dbReference>
<reference evidence="10" key="1">
    <citation type="submission" date="2016-10" db="EMBL/GenBank/DDBJ databases">
        <authorList>
            <person name="Varghese N."/>
            <person name="Submissions S."/>
        </authorList>
    </citation>
    <scope>NUCLEOTIDE SEQUENCE [LARGE SCALE GENOMIC DNA]</scope>
    <source>
        <strain evidence="10">ES.061</strain>
    </source>
</reference>
<keyword evidence="10" id="KW-1185">Reference proteome</keyword>
<name>A0A1H4Q4V3_9HYPH</name>
<comment type="similarity">
    <text evidence="7">Belongs to the binding-protein-dependent transport system permease family.</text>
</comment>
<keyword evidence="6 7" id="KW-0472">Membrane</keyword>
<organism evidence="9 10">
    <name type="scientific">Nitratireductor aquibiodomus</name>
    <dbReference type="NCBI Taxonomy" id="204799"/>
    <lineage>
        <taxon>Bacteria</taxon>
        <taxon>Pseudomonadati</taxon>
        <taxon>Pseudomonadota</taxon>
        <taxon>Alphaproteobacteria</taxon>
        <taxon>Hyphomicrobiales</taxon>
        <taxon>Phyllobacteriaceae</taxon>
        <taxon>Nitratireductor</taxon>
    </lineage>
</organism>
<keyword evidence="4 7" id="KW-0812">Transmembrane</keyword>
<evidence type="ECO:0000256" key="1">
    <source>
        <dbReference type="ARBA" id="ARBA00004651"/>
    </source>
</evidence>
<keyword evidence="5 7" id="KW-1133">Transmembrane helix</keyword>
<feature type="transmembrane region" description="Helical" evidence="7">
    <location>
        <begin position="219"/>
        <end position="238"/>
    </location>
</feature>
<dbReference type="GO" id="GO:0005886">
    <property type="term" value="C:plasma membrane"/>
    <property type="evidence" value="ECO:0007669"/>
    <property type="project" value="UniProtKB-SubCell"/>
</dbReference>